<keyword evidence="2" id="KW-1185">Reference proteome</keyword>
<evidence type="ECO:0008006" key="3">
    <source>
        <dbReference type="Google" id="ProtNLM"/>
    </source>
</evidence>
<proteinExistence type="predicted"/>
<evidence type="ECO:0000313" key="1">
    <source>
        <dbReference type="EMBL" id="PWH07155.1"/>
    </source>
</evidence>
<organism evidence="1 2">
    <name type="scientific">Brachybacterium endophyticum</name>
    <dbReference type="NCBI Taxonomy" id="2182385"/>
    <lineage>
        <taxon>Bacteria</taxon>
        <taxon>Bacillati</taxon>
        <taxon>Actinomycetota</taxon>
        <taxon>Actinomycetes</taxon>
        <taxon>Micrococcales</taxon>
        <taxon>Dermabacteraceae</taxon>
        <taxon>Brachybacterium</taxon>
    </lineage>
</organism>
<dbReference type="Proteomes" id="UP000245590">
    <property type="component" value="Unassembled WGS sequence"/>
</dbReference>
<dbReference type="InterPro" id="IPR058532">
    <property type="entry name" value="YjbR/MT2646/Rv2570-like"/>
</dbReference>
<name>A0A2U2RMY8_9MICO</name>
<protein>
    <recommendedName>
        <fullName evidence="3">MmcQ/YjbR family DNA-binding protein</fullName>
    </recommendedName>
</protein>
<dbReference type="Pfam" id="PF04237">
    <property type="entry name" value="YjbR"/>
    <property type="match status" value="1"/>
</dbReference>
<gene>
    <name evidence="1" type="ORF">DEO23_00365</name>
</gene>
<comment type="caution">
    <text evidence="1">The sequence shown here is derived from an EMBL/GenBank/DDBJ whole genome shotgun (WGS) entry which is preliminary data.</text>
</comment>
<evidence type="ECO:0000313" key="2">
    <source>
        <dbReference type="Proteomes" id="UP000245590"/>
    </source>
</evidence>
<dbReference type="EMBL" id="QFKX01000001">
    <property type="protein sequence ID" value="PWH07155.1"/>
    <property type="molecule type" value="Genomic_DNA"/>
</dbReference>
<reference evidence="1 2" key="1">
    <citation type="submission" date="2018-05" db="EMBL/GenBank/DDBJ databases">
        <title>Brachybacterium sp. M1HQ-2T, whole genome shotgun sequence.</title>
        <authorList>
            <person name="Tuo L."/>
        </authorList>
    </citation>
    <scope>NUCLEOTIDE SEQUENCE [LARGE SCALE GENOMIC DNA]</scope>
    <source>
        <strain evidence="1 2">M1HQ-2</strain>
    </source>
</reference>
<dbReference type="OrthoDB" id="954305at2"/>
<dbReference type="AlphaFoldDB" id="A0A2U2RMY8"/>
<sequence>MSTLDDVRRLAIALPQVEESTSYGSPAFRVAGMVFATVRGPRRAEIVDGLVGPDAEILVAWCHDVGEREALIAARPDRFFTTDHYRDHPSLLVRLETLEGEDLRELLEDPWDARAPRSLHPGK</sequence>
<accession>A0A2U2RMY8</accession>
<dbReference type="RefSeq" id="WP_109274039.1">
    <property type="nucleotide sequence ID" value="NZ_QFKX01000001.1"/>
</dbReference>